<protein>
    <submittedName>
        <fullName evidence="3">Glutathione transferase GstA</fullName>
        <ecNumber evidence="3">2.5.1.18</ecNumber>
    </submittedName>
</protein>
<evidence type="ECO:0000259" key="2">
    <source>
        <dbReference type="PROSITE" id="PS50405"/>
    </source>
</evidence>
<dbReference type="Pfam" id="PF13409">
    <property type="entry name" value="GST_N_2"/>
    <property type="match status" value="1"/>
</dbReference>
<dbReference type="Gene3D" id="3.40.30.10">
    <property type="entry name" value="Glutaredoxin"/>
    <property type="match status" value="1"/>
</dbReference>
<keyword evidence="3" id="KW-0808">Transferase</keyword>
<dbReference type="InterPro" id="IPR010987">
    <property type="entry name" value="Glutathione-S-Trfase_C-like"/>
</dbReference>
<dbReference type="SUPFAM" id="SSF52833">
    <property type="entry name" value="Thioredoxin-like"/>
    <property type="match status" value="1"/>
</dbReference>
<name>A0ABV7L7F7_9PROT</name>
<dbReference type="SUPFAM" id="SSF47616">
    <property type="entry name" value="GST C-terminal domain-like"/>
    <property type="match status" value="1"/>
</dbReference>
<dbReference type="GO" id="GO:0004364">
    <property type="term" value="F:glutathione transferase activity"/>
    <property type="evidence" value="ECO:0007669"/>
    <property type="project" value="UniProtKB-EC"/>
</dbReference>
<dbReference type="EMBL" id="JBHRTR010000037">
    <property type="protein sequence ID" value="MFC3230207.1"/>
    <property type="molecule type" value="Genomic_DNA"/>
</dbReference>
<dbReference type="PANTHER" id="PTHR44051:SF8">
    <property type="entry name" value="GLUTATHIONE S-TRANSFERASE GSTA"/>
    <property type="match status" value="1"/>
</dbReference>
<dbReference type="SFLD" id="SFLDS00019">
    <property type="entry name" value="Glutathione_Transferase_(cytos"/>
    <property type="match status" value="1"/>
</dbReference>
<dbReference type="InterPro" id="IPR036282">
    <property type="entry name" value="Glutathione-S-Trfase_C_sf"/>
</dbReference>
<dbReference type="RefSeq" id="WP_379905164.1">
    <property type="nucleotide sequence ID" value="NZ_JBHRTR010000037.1"/>
</dbReference>
<dbReference type="InterPro" id="IPR036249">
    <property type="entry name" value="Thioredoxin-like_sf"/>
</dbReference>
<reference evidence="4" key="1">
    <citation type="journal article" date="2019" name="Int. J. Syst. Evol. Microbiol.">
        <title>The Global Catalogue of Microorganisms (GCM) 10K type strain sequencing project: providing services to taxonomists for standard genome sequencing and annotation.</title>
        <authorList>
            <consortium name="The Broad Institute Genomics Platform"/>
            <consortium name="The Broad Institute Genome Sequencing Center for Infectious Disease"/>
            <person name="Wu L."/>
            <person name="Ma J."/>
        </authorList>
    </citation>
    <scope>NUCLEOTIDE SEQUENCE [LARGE SCALE GENOMIC DNA]</scope>
    <source>
        <strain evidence="4">KCTC 42964</strain>
    </source>
</reference>
<gene>
    <name evidence="3" type="primary">gstA</name>
    <name evidence="3" type="ORF">ACFOGJ_23355</name>
</gene>
<dbReference type="InterPro" id="IPR040079">
    <property type="entry name" value="Glutathione_S-Trfase"/>
</dbReference>
<dbReference type="SFLD" id="SFLDG01150">
    <property type="entry name" value="Main.1:_Beta-like"/>
    <property type="match status" value="1"/>
</dbReference>
<dbReference type="Gene3D" id="1.20.1050.10">
    <property type="match status" value="1"/>
</dbReference>
<dbReference type="PROSITE" id="PS50404">
    <property type="entry name" value="GST_NTER"/>
    <property type="match status" value="1"/>
</dbReference>
<evidence type="ECO:0000313" key="4">
    <source>
        <dbReference type="Proteomes" id="UP001595528"/>
    </source>
</evidence>
<evidence type="ECO:0000259" key="1">
    <source>
        <dbReference type="PROSITE" id="PS50404"/>
    </source>
</evidence>
<dbReference type="InterPro" id="IPR004046">
    <property type="entry name" value="GST_C"/>
</dbReference>
<accession>A0ABV7L7F7</accession>
<dbReference type="Pfam" id="PF00043">
    <property type="entry name" value="GST_C"/>
    <property type="match status" value="1"/>
</dbReference>
<proteinExistence type="predicted"/>
<comment type="caution">
    <text evidence="3">The sequence shown here is derived from an EMBL/GenBank/DDBJ whole genome shotgun (WGS) entry which is preliminary data.</text>
</comment>
<evidence type="ECO:0000313" key="3">
    <source>
        <dbReference type="EMBL" id="MFC3230207.1"/>
    </source>
</evidence>
<sequence length="202" mass="22130">MKLYYSPGACSLSPHIVLREIGLPFDLEKVNLAEKKTEGGEDYRQINPKGYVPALRLDDGDVITEGPAIVQYLADANGRTDLAPAAGTLPRTRLQEHLTFIGTELHKSFSPLFQKDAPEAAKELAKTRLFNRLDMVEQLLSDGRSYLLGDSFSAADAYLFTVANWTRPTGIGLDRWPNLAAFVSRVAGRPAVQEALKAEGLA</sequence>
<feature type="domain" description="GST N-terminal" evidence="1">
    <location>
        <begin position="1"/>
        <end position="81"/>
    </location>
</feature>
<dbReference type="EC" id="2.5.1.18" evidence="3"/>
<dbReference type="CDD" id="cd03057">
    <property type="entry name" value="GST_N_Beta"/>
    <property type="match status" value="1"/>
</dbReference>
<dbReference type="CDD" id="cd03188">
    <property type="entry name" value="GST_C_Beta"/>
    <property type="match status" value="1"/>
</dbReference>
<dbReference type="PANTHER" id="PTHR44051">
    <property type="entry name" value="GLUTATHIONE S-TRANSFERASE-RELATED"/>
    <property type="match status" value="1"/>
</dbReference>
<organism evidence="3 4">
    <name type="scientific">Marinibaculum pumilum</name>
    <dbReference type="NCBI Taxonomy" id="1766165"/>
    <lineage>
        <taxon>Bacteria</taxon>
        <taxon>Pseudomonadati</taxon>
        <taxon>Pseudomonadota</taxon>
        <taxon>Alphaproteobacteria</taxon>
        <taxon>Rhodospirillales</taxon>
        <taxon>Rhodospirillaceae</taxon>
        <taxon>Marinibaculum</taxon>
    </lineage>
</organism>
<keyword evidence="4" id="KW-1185">Reference proteome</keyword>
<dbReference type="Proteomes" id="UP001595528">
    <property type="component" value="Unassembled WGS sequence"/>
</dbReference>
<dbReference type="SFLD" id="SFLDG00358">
    <property type="entry name" value="Main_(cytGST)"/>
    <property type="match status" value="1"/>
</dbReference>
<dbReference type="NCBIfam" id="NF007831">
    <property type="entry name" value="PRK10542.1"/>
    <property type="match status" value="1"/>
</dbReference>
<feature type="domain" description="GST C-terminal" evidence="2">
    <location>
        <begin position="87"/>
        <end position="202"/>
    </location>
</feature>
<dbReference type="InterPro" id="IPR004045">
    <property type="entry name" value="Glutathione_S-Trfase_N"/>
</dbReference>
<dbReference type="PROSITE" id="PS50405">
    <property type="entry name" value="GST_CTER"/>
    <property type="match status" value="1"/>
</dbReference>